<comment type="caution">
    <text evidence="2">The sequence shown here is derived from an EMBL/GenBank/DDBJ whole genome shotgun (WGS) entry which is preliminary data.</text>
</comment>
<feature type="region of interest" description="Disordered" evidence="1">
    <location>
        <begin position="1"/>
        <end position="29"/>
    </location>
</feature>
<reference evidence="2" key="1">
    <citation type="submission" date="2023-03" db="EMBL/GenBank/DDBJ databases">
        <title>Massive genome expansion in bonnet fungi (Mycena s.s.) driven by repeated elements and novel gene families across ecological guilds.</title>
        <authorList>
            <consortium name="Lawrence Berkeley National Laboratory"/>
            <person name="Harder C.B."/>
            <person name="Miyauchi S."/>
            <person name="Viragh M."/>
            <person name="Kuo A."/>
            <person name="Thoen E."/>
            <person name="Andreopoulos B."/>
            <person name="Lu D."/>
            <person name="Skrede I."/>
            <person name="Drula E."/>
            <person name="Henrissat B."/>
            <person name="Morin E."/>
            <person name="Kohler A."/>
            <person name="Barry K."/>
            <person name="LaButti K."/>
            <person name="Morin E."/>
            <person name="Salamov A."/>
            <person name="Lipzen A."/>
            <person name="Mereny Z."/>
            <person name="Hegedus B."/>
            <person name="Baldrian P."/>
            <person name="Stursova M."/>
            <person name="Weitz H."/>
            <person name="Taylor A."/>
            <person name="Grigoriev I.V."/>
            <person name="Nagy L.G."/>
            <person name="Martin F."/>
            <person name="Kauserud H."/>
        </authorList>
    </citation>
    <scope>NUCLEOTIDE SEQUENCE</scope>
    <source>
        <strain evidence="2">CBHHK188m</strain>
    </source>
</reference>
<organism evidence="2 3">
    <name type="scientific">Mycena maculata</name>
    <dbReference type="NCBI Taxonomy" id="230809"/>
    <lineage>
        <taxon>Eukaryota</taxon>
        <taxon>Fungi</taxon>
        <taxon>Dikarya</taxon>
        <taxon>Basidiomycota</taxon>
        <taxon>Agaricomycotina</taxon>
        <taxon>Agaricomycetes</taxon>
        <taxon>Agaricomycetidae</taxon>
        <taxon>Agaricales</taxon>
        <taxon>Marasmiineae</taxon>
        <taxon>Mycenaceae</taxon>
        <taxon>Mycena</taxon>
    </lineage>
</organism>
<accession>A0AAD7HHQ4</accession>
<dbReference type="EMBL" id="JARJLG010000274">
    <property type="protein sequence ID" value="KAJ7720848.1"/>
    <property type="molecule type" value="Genomic_DNA"/>
</dbReference>
<keyword evidence="3" id="KW-1185">Reference proteome</keyword>
<evidence type="ECO:0000313" key="3">
    <source>
        <dbReference type="Proteomes" id="UP001215280"/>
    </source>
</evidence>
<evidence type="ECO:0000256" key="1">
    <source>
        <dbReference type="SAM" id="MobiDB-lite"/>
    </source>
</evidence>
<evidence type="ECO:0000313" key="2">
    <source>
        <dbReference type="EMBL" id="KAJ7720848.1"/>
    </source>
</evidence>
<proteinExistence type="predicted"/>
<sequence>MSSQRAKKRLSGTLRRGRAPPDASSDFNAILDPMAHPTFHPRDAPALFLGVCHAWKDSGYHTFSLDCDKRRENPLARVPQIIRDMARPRAHLPNVTIPAQILGSRARGRRRCCPGFGETTREPGAEFAAGRRIGGQNPAYHVSVRLPTILDHWKCGIRRYPVFLRVTFSACKTGLRPRKRAFSGLGLDLGVDQSPSPADRLASPFVGLASPFARLAEKRACVYFSFPSD</sequence>
<protein>
    <submittedName>
        <fullName evidence="2">Uncharacterized protein</fullName>
    </submittedName>
</protein>
<dbReference type="Proteomes" id="UP001215280">
    <property type="component" value="Unassembled WGS sequence"/>
</dbReference>
<feature type="compositionally biased region" description="Basic residues" evidence="1">
    <location>
        <begin position="1"/>
        <end position="18"/>
    </location>
</feature>
<name>A0AAD7HHQ4_9AGAR</name>
<dbReference type="AlphaFoldDB" id="A0AAD7HHQ4"/>
<gene>
    <name evidence="2" type="ORF">DFH07DRAFT_1008375</name>
</gene>